<feature type="binding site" evidence="10">
    <location>
        <position position="116"/>
    </location>
    <ligand>
        <name>Mn(2+)</name>
        <dbReference type="ChEBI" id="CHEBI:29035"/>
        <label>2</label>
    </ligand>
</feature>
<feature type="binding site" evidence="10">
    <location>
        <position position="124"/>
    </location>
    <ligand>
        <name>substrate</name>
    </ligand>
</feature>
<dbReference type="GO" id="GO:0030145">
    <property type="term" value="F:manganese ion binding"/>
    <property type="evidence" value="ECO:0007669"/>
    <property type="project" value="UniProtKB-UniRule"/>
</dbReference>
<evidence type="ECO:0000256" key="4">
    <source>
        <dbReference type="ARBA" id="ARBA00022556"/>
    </source>
</evidence>
<keyword evidence="1 10" id="KW-1003">Cell membrane</keyword>
<dbReference type="PANTHER" id="PTHR34990">
    <property type="entry name" value="UDP-2,3-DIACYLGLUCOSAMINE HYDROLASE-RELATED"/>
    <property type="match status" value="1"/>
</dbReference>
<dbReference type="NCBIfam" id="NF003743">
    <property type="entry name" value="PRK05340.1"/>
    <property type="match status" value="1"/>
</dbReference>
<protein>
    <recommendedName>
        <fullName evidence="10">UDP-2,3-diacylglucosamine hydrolase</fullName>
        <ecNumber evidence="10">3.6.1.54</ecNumber>
    </recommendedName>
    <alternativeName>
        <fullName evidence="10">UDP-2,3-diacylglucosamine diphosphatase</fullName>
    </alternativeName>
</protein>
<evidence type="ECO:0000256" key="9">
    <source>
        <dbReference type="ARBA" id="ARBA00023211"/>
    </source>
</evidence>
<evidence type="ECO:0000256" key="10">
    <source>
        <dbReference type="HAMAP-Rule" id="MF_00575"/>
    </source>
</evidence>
<proteinExistence type="inferred from homology"/>
<feature type="binding site" evidence="10">
    <location>
        <position position="162"/>
    </location>
    <ligand>
        <name>substrate</name>
    </ligand>
</feature>
<evidence type="ECO:0000259" key="11">
    <source>
        <dbReference type="Pfam" id="PF00149"/>
    </source>
</evidence>
<dbReference type="GO" id="GO:0008758">
    <property type="term" value="F:UDP-2,3-diacylglucosamine hydrolase activity"/>
    <property type="evidence" value="ECO:0007669"/>
    <property type="project" value="UniProtKB-UniRule"/>
</dbReference>
<dbReference type="Pfam" id="PF00149">
    <property type="entry name" value="Metallophos"/>
    <property type="match status" value="1"/>
</dbReference>
<evidence type="ECO:0000313" key="13">
    <source>
        <dbReference type="Proteomes" id="UP000249396"/>
    </source>
</evidence>
<dbReference type="GO" id="GO:0005737">
    <property type="term" value="C:cytoplasm"/>
    <property type="evidence" value="ECO:0007669"/>
    <property type="project" value="InterPro"/>
</dbReference>
<feature type="binding site" evidence="10">
    <location>
        <position position="197"/>
    </location>
    <ligand>
        <name>substrate</name>
    </ligand>
</feature>
<dbReference type="InterPro" id="IPR029052">
    <property type="entry name" value="Metallo-depent_PP-like"/>
</dbReference>
<comment type="cofactor">
    <cofactor evidence="10">
        <name>Mn(2+)</name>
        <dbReference type="ChEBI" id="CHEBI:29035"/>
    </cofactor>
    <text evidence="10">Binds 2 Mn(2+) ions per subunit in a binuclear metal center.</text>
</comment>
<keyword evidence="5 10" id="KW-0479">Metal-binding</keyword>
<keyword evidence="9 10" id="KW-0464">Manganese</keyword>
<evidence type="ECO:0000256" key="6">
    <source>
        <dbReference type="ARBA" id="ARBA00022801"/>
    </source>
</evidence>
<evidence type="ECO:0000313" key="12">
    <source>
        <dbReference type="EMBL" id="PZN76859.1"/>
    </source>
</evidence>
<dbReference type="InterPro" id="IPR043461">
    <property type="entry name" value="LpxH-like"/>
</dbReference>
<keyword evidence="7 10" id="KW-0443">Lipid metabolism</keyword>
<feature type="binding site" evidence="10">
    <location>
        <position position="199"/>
    </location>
    <ligand>
        <name>Mn(2+)</name>
        <dbReference type="ChEBI" id="CHEBI:29035"/>
        <label>1</label>
    </ligand>
</feature>
<feature type="binding site" evidence="10">
    <location>
        <position position="10"/>
    </location>
    <ligand>
        <name>Mn(2+)</name>
        <dbReference type="ChEBI" id="CHEBI:29035"/>
        <label>1</label>
    </ligand>
</feature>
<evidence type="ECO:0000256" key="2">
    <source>
        <dbReference type="ARBA" id="ARBA00022516"/>
    </source>
</evidence>
<dbReference type="InterPro" id="IPR010138">
    <property type="entry name" value="UDP-diacylglucosamine_Hdrlase"/>
</dbReference>
<name>A0A2W4R3L6_9GAMM</name>
<dbReference type="SUPFAM" id="SSF56300">
    <property type="entry name" value="Metallo-dependent phosphatases"/>
    <property type="match status" value="1"/>
</dbReference>
<comment type="subcellular location">
    <subcellularLocation>
        <location evidence="10">Cell inner membrane</location>
        <topology evidence="10">Peripheral membrane protein</topology>
        <orientation evidence="10">Cytoplasmic side</orientation>
    </subcellularLocation>
</comment>
<feature type="binding site" evidence="10">
    <location>
        <position position="81"/>
    </location>
    <ligand>
        <name>Mn(2+)</name>
        <dbReference type="ChEBI" id="CHEBI:29035"/>
        <label>2</label>
    </ligand>
</feature>
<feature type="binding site" evidence="10">
    <location>
        <position position="166"/>
    </location>
    <ligand>
        <name>substrate</name>
    </ligand>
</feature>
<keyword evidence="6 10" id="KW-0378">Hydrolase</keyword>
<dbReference type="EC" id="3.6.1.54" evidence="10"/>
<dbReference type="EMBL" id="QJPH01000349">
    <property type="protein sequence ID" value="PZN76859.1"/>
    <property type="molecule type" value="Genomic_DNA"/>
</dbReference>
<feature type="binding site" evidence="10">
    <location>
        <position position="43"/>
    </location>
    <ligand>
        <name>Mn(2+)</name>
        <dbReference type="ChEBI" id="CHEBI:29035"/>
        <label>1</label>
    </ligand>
</feature>
<keyword evidence="4 10" id="KW-0441">Lipid A biosynthesis</keyword>
<evidence type="ECO:0000256" key="7">
    <source>
        <dbReference type="ARBA" id="ARBA00023098"/>
    </source>
</evidence>
<reference evidence="12 13" key="1">
    <citation type="journal article" date="2018" name="Aquat. Microb. Ecol.">
        <title>Gammaproteobacterial methanotrophs dominate.</title>
        <authorList>
            <person name="Rissanen A.J."/>
            <person name="Saarenheimo J."/>
            <person name="Tiirola M."/>
            <person name="Peura S."/>
            <person name="Aalto S.L."/>
            <person name="Karvinen A."/>
            <person name="Nykanen H."/>
        </authorList>
    </citation>
    <scope>NUCLEOTIDE SEQUENCE [LARGE SCALE GENOMIC DNA]</scope>
    <source>
        <strain evidence="12">AMbin10</strain>
    </source>
</reference>
<keyword evidence="2 10" id="KW-0444">Lipid biosynthesis</keyword>
<evidence type="ECO:0000256" key="5">
    <source>
        <dbReference type="ARBA" id="ARBA00022723"/>
    </source>
</evidence>
<keyword evidence="8 10" id="KW-0472">Membrane</keyword>
<evidence type="ECO:0000256" key="1">
    <source>
        <dbReference type="ARBA" id="ARBA00022475"/>
    </source>
</evidence>
<feature type="binding site" evidence="10">
    <location>
        <position position="197"/>
    </location>
    <ligand>
        <name>Mn(2+)</name>
        <dbReference type="ChEBI" id="CHEBI:29035"/>
        <label>2</label>
    </ligand>
</feature>
<dbReference type="NCBIfam" id="TIGR01854">
    <property type="entry name" value="lipid_A_lpxH"/>
    <property type="match status" value="1"/>
</dbReference>
<keyword evidence="3 10" id="KW-0997">Cell inner membrane</keyword>
<dbReference type="HAMAP" id="MF_00575">
    <property type="entry name" value="LpxH"/>
    <property type="match status" value="1"/>
</dbReference>
<feature type="binding site" evidence="10">
    <location>
        <position position="43"/>
    </location>
    <ligand>
        <name>Mn(2+)</name>
        <dbReference type="ChEBI" id="CHEBI:29035"/>
        <label>2</label>
    </ligand>
</feature>
<dbReference type="CDD" id="cd07398">
    <property type="entry name" value="MPP_YbbF-LpxH"/>
    <property type="match status" value="1"/>
</dbReference>
<accession>A0A2W4R3L6</accession>
<dbReference type="UniPathway" id="UPA00359">
    <property type="reaction ID" value="UER00480"/>
</dbReference>
<dbReference type="Proteomes" id="UP000249396">
    <property type="component" value="Unassembled WGS sequence"/>
</dbReference>
<feature type="domain" description="Calcineurin-like phosphoesterase" evidence="11">
    <location>
        <begin position="6"/>
        <end position="201"/>
    </location>
</feature>
<sequence>MIAETLFISDLHLSAARPERTMLFLSFLEGRAFGVERLYILGDLFDAYIGDDDNSSPNHEVKTALRRLVTSGTAVFFQHGNRDFLVGADFYRETGAGRLGDYAVIDLYGKPALVTHGDLLCTDDILYQEARIRVRAEEWKRKALSKPLFVRQWYARWYRFKSGLDKGKKNQVIMDANPQTVIDNVRCNGVSILIHGHTHRPAVHEFGVDGKSACRFVLAEWKETGQVLCWNASGSWVIENIN</sequence>
<comment type="caution">
    <text evidence="12">The sequence shown here is derived from an EMBL/GenBank/DDBJ whole genome shotgun (WGS) entry which is preliminary data.</text>
</comment>
<dbReference type="Gene3D" id="3.60.21.10">
    <property type="match status" value="1"/>
</dbReference>
<evidence type="ECO:0000256" key="8">
    <source>
        <dbReference type="ARBA" id="ARBA00023136"/>
    </source>
</evidence>
<feature type="binding site" evidence="10">
    <location>
        <position position="12"/>
    </location>
    <ligand>
        <name>Mn(2+)</name>
        <dbReference type="ChEBI" id="CHEBI:29035"/>
        <label>1</label>
    </ligand>
</feature>
<dbReference type="InterPro" id="IPR004843">
    <property type="entry name" value="Calcineurin-like_PHP"/>
</dbReference>
<feature type="binding site" evidence="10">
    <location>
        <position position="169"/>
    </location>
    <ligand>
        <name>substrate</name>
    </ligand>
</feature>
<dbReference type="GO" id="GO:0019897">
    <property type="term" value="C:extrinsic component of plasma membrane"/>
    <property type="evidence" value="ECO:0007669"/>
    <property type="project" value="UniProtKB-UniRule"/>
</dbReference>
<comment type="catalytic activity">
    <reaction evidence="10">
        <text>UDP-2-N,3-O-bis[(3R)-3-hydroxytetradecanoyl]-alpha-D-glucosamine + H2O = 2-N,3-O-bis[(3R)-3-hydroxytetradecanoyl]-alpha-D-glucosaminyl 1-phosphate + UMP + 2 H(+)</text>
        <dbReference type="Rhea" id="RHEA:25213"/>
        <dbReference type="ChEBI" id="CHEBI:15377"/>
        <dbReference type="ChEBI" id="CHEBI:15378"/>
        <dbReference type="ChEBI" id="CHEBI:57865"/>
        <dbReference type="ChEBI" id="CHEBI:57957"/>
        <dbReference type="ChEBI" id="CHEBI:78847"/>
        <dbReference type="EC" id="3.6.1.54"/>
    </reaction>
</comment>
<dbReference type="PANTHER" id="PTHR34990:SF1">
    <property type="entry name" value="UDP-2,3-DIACYLGLUCOSAMINE HYDROLASE"/>
    <property type="match status" value="1"/>
</dbReference>
<dbReference type="GO" id="GO:0009245">
    <property type="term" value="P:lipid A biosynthetic process"/>
    <property type="evidence" value="ECO:0007669"/>
    <property type="project" value="UniProtKB-UniRule"/>
</dbReference>
<gene>
    <name evidence="10 12" type="primary">lpxH</name>
    <name evidence="12" type="ORF">DM484_15720</name>
</gene>
<evidence type="ECO:0000256" key="3">
    <source>
        <dbReference type="ARBA" id="ARBA00022519"/>
    </source>
</evidence>
<feature type="binding site" evidence="10">
    <location>
        <begin position="81"/>
        <end position="82"/>
    </location>
    <ligand>
        <name>substrate</name>
    </ligand>
</feature>
<comment type="function">
    <text evidence="10">Hydrolyzes the pyrophosphate bond of UDP-2,3-diacylglucosamine to yield 2,3-diacylglucosamine 1-phosphate (lipid X) and UMP by catalyzing the attack of water at the alpha-P atom. Involved in the biosynthesis of lipid A, a phosphorylated glycolipid that anchors the lipopolysaccharide to the outer membrane of the cell.</text>
</comment>
<organism evidence="12 13">
    <name type="scientific">Candidatus Methylumidiphilus alinenensis</name>
    <dbReference type="NCBI Taxonomy" id="2202197"/>
    <lineage>
        <taxon>Bacteria</taxon>
        <taxon>Pseudomonadati</taxon>
        <taxon>Pseudomonadota</taxon>
        <taxon>Gammaproteobacteria</taxon>
        <taxon>Methylococcales</taxon>
        <taxon>Candidatus Methylumidiphilus</taxon>
    </lineage>
</organism>
<comment type="pathway">
    <text evidence="10">Glycolipid biosynthesis; lipid IV(A) biosynthesis; lipid IV(A) from (3R)-3-hydroxytetradecanoyl-[acyl-carrier-protein] and UDP-N-acetyl-alpha-D-glucosamine: step 4/6.</text>
</comment>
<dbReference type="AlphaFoldDB" id="A0A2W4R3L6"/>
<comment type="similarity">
    <text evidence="10">Belongs to the LpxH family.</text>
</comment>